<evidence type="ECO:0000256" key="1">
    <source>
        <dbReference type="ARBA" id="ARBA00004370"/>
    </source>
</evidence>
<dbReference type="InterPro" id="IPR011009">
    <property type="entry name" value="Kinase-like_dom_sf"/>
</dbReference>
<keyword evidence="9" id="KW-1185">Reference proteome</keyword>
<dbReference type="AlphaFoldDB" id="A0A5J9SGA9"/>
<proteinExistence type="predicted"/>
<protein>
    <recommendedName>
        <fullName evidence="7">Protein kinase domain-containing protein</fullName>
    </recommendedName>
</protein>
<evidence type="ECO:0000256" key="6">
    <source>
        <dbReference type="ARBA" id="ARBA00023136"/>
    </source>
</evidence>
<dbReference type="PANTHER" id="PTHR27008">
    <property type="entry name" value="OS04G0122200 PROTEIN"/>
    <property type="match status" value="1"/>
</dbReference>
<gene>
    <name evidence="8" type="ORF">EJB05_57472</name>
</gene>
<dbReference type="EMBL" id="RWGY01001039">
    <property type="protein sequence ID" value="TVT97295.1"/>
    <property type="molecule type" value="Genomic_DNA"/>
</dbReference>
<dbReference type="InterPro" id="IPR051809">
    <property type="entry name" value="Plant_receptor-like_S/T_kinase"/>
</dbReference>
<keyword evidence="6" id="KW-0472">Membrane</keyword>
<evidence type="ECO:0000256" key="4">
    <source>
        <dbReference type="ARBA" id="ARBA00022737"/>
    </source>
</evidence>
<name>A0A5J9SGA9_9POAL</name>
<feature type="domain" description="Protein kinase" evidence="7">
    <location>
        <begin position="68"/>
        <end position="241"/>
    </location>
</feature>
<evidence type="ECO:0000256" key="3">
    <source>
        <dbReference type="ARBA" id="ARBA00022692"/>
    </source>
</evidence>
<keyword evidence="4" id="KW-0677">Repeat</keyword>
<dbReference type="Gene3D" id="1.10.510.10">
    <property type="entry name" value="Transferase(Phosphotransferase) domain 1"/>
    <property type="match status" value="1"/>
</dbReference>
<dbReference type="GO" id="GO:0016020">
    <property type="term" value="C:membrane"/>
    <property type="evidence" value="ECO:0007669"/>
    <property type="project" value="UniProtKB-SubCell"/>
</dbReference>
<keyword evidence="2" id="KW-0433">Leucine-rich repeat</keyword>
<accession>A0A5J9SGA9</accession>
<evidence type="ECO:0000313" key="8">
    <source>
        <dbReference type="EMBL" id="TVT97295.1"/>
    </source>
</evidence>
<sequence length="241" mass="27505">MFRGTFAFNISQGFSRTENSDPSSCCGVCCCGHFCFVVPEEKTEDKIYSFALIWKTKSIHLVRATEGFSTSKLIGKGRYGSVYQGILFQDGHVVAIEVFSLETRGALRGFIAECKALRNVRHRNLVQLFTACSCVDSNGNDFKALVYEFMPQGDLHKLLYSTGDNEDSSYLNYISLAQRLSIVVDVQMHWHIHTIITERNNSTFFWIVIWWLMLETLDLQDSNLIPKDHILLTQTQPLQLQ</sequence>
<dbReference type="SUPFAM" id="SSF56112">
    <property type="entry name" value="Protein kinase-like (PK-like)"/>
    <property type="match status" value="1"/>
</dbReference>
<dbReference type="InterPro" id="IPR001245">
    <property type="entry name" value="Ser-Thr/Tyr_kinase_cat_dom"/>
</dbReference>
<dbReference type="Gramene" id="TVT97295">
    <property type="protein sequence ID" value="TVT97295"/>
    <property type="gene ID" value="EJB05_57472"/>
</dbReference>
<evidence type="ECO:0000256" key="2">
    <source>
        <dbReference type="ARBA" id="ARBA00022614"/>
    </source>
</evidence>
<comment type="caution">
    <text evidence="8">The sequence shown here is derived from an EMBL/GenBank/DDBJ whole genome shotgun (WGS) entry which is preliminary data.</text>
</comment>
<evidence type="ECO:0000259" key="7">
    <source>
        <dbReference type="PROSITE" id="PS50011"/>
    </source>
</evidence>
<dbReference type="PANTHER" id="PTHR27008:SF537">
    <property type="entry name" value="OS11G0173432 PROTEIN"/>
    <property type="match status" value="1"/>
</dbReference>
<dbReference type="Proteomes" id="UP000324897">
    <property type="component" value="Unassembled WGS sequence"/>
</dbReference>
<organism evidence="8 9">
    <name type="scientific">Eragrostis curvula</name>
    <name type="common">weeping love grass</name>
    <dbReference type="NCBI Taxonomy" id="38414"/>
    <lineage>
        <taxon>Eukaryota</taxon>
        <taxon>Viridiplantae</taxon>
        <taxon>Streptophyta</taxon>
        <taxon>Embryophyta</taxon>
        <taxon>Tracheophyta</taxon>
        <taxon>Spermatophyta</taxon>
        <taxon>Magnoliopsida</taxon>
        <taxon>Liliopsida</taxon>
        <taxon>Poales</taxon>
        <taxon>Poaceae</taxon>
        <taxon>PACMAD clade</taxon>
        <taxon>Chloridoideae</taxon>
        <taxon>Eragrostideae</taxon>
        <taxon>Eragrostidinae</taxon>
        <taxon>Eragrostis</taxon>
    </lineage>
</organism>
<evidence type="ECO:0000313" key="9">
    <source>
        <dbReference type="Proteomes" id="UP000324897"/>
    </source>
</evidence>
<keyword evidence="3" id="KW-0812">Transmembrane</keyword>
<dbReference type="Pfam" id="PF07714">
    <property type="entry name" value="PK_Tyr_Ser-Thr"/>
    <property type="match status" value="1"/>
</dbReference>
<reference evidence="8 9" key="1">
    <citation type="journal article" date="2019" name="Sci. Rep.">
        <title>A high-quality genome of Eragrostis curvula grass provides insights into Poaceae evolution and supports new strategies to enhance forage quality.</title>
        <authorList>
            <person name="Carballo J."/>
            <person name="Santos B.A.C.M."/>
            <person name="Zappacosta D."/>
            <person name="Garbus I."/>
            <person name="Selva J.P."/>
            <person name="Gallo C.A."/>
            <person name="Diaz A."/>
            <person name="Albertini E."/>
            <person name="Caccamo M."/>
            <person name="Echenique V."/>
        </authorList>
    </citation>
    <scope>NUCLEOTIDE SEQUENCE [LARGE SCALE GENOMIC DNA]</scope>
    <source>
        <strain evidence="9">cv. Victoria</strain>
        <tissue evidence="8">Leaf</tissue>
    </source>
</reference>
<dbReference type="OrthoDB" id="783285at2759"/>
<comment type="subcellular location">
    <subcellularLocation>
        <location evidence="1">Membrane</location>
    </subcellularLocation>
</comment>
<keyword evidence="5" id="KW-1133">Transmembrane helix</keyword>
<dbReference type="GO" id="GO:0004672">
    <property type="term" value="F:protein kinase activity"/>
    <property type="evidence" value="ECO:0007669"/>
    <property type="project" value="InterPro"/>
</dbReference>
<dbReference type="GO" id="GO:0005524">
    <property type="term" value="F:ATP binding"/>
    <property type="evidence" value="ECO:0007669"/>
    <property type="project" value="InterPro"/>
</dbReference>
<evidence type="ECO:0000256" key="5">
    <source>
        <dbReference type="ARBA" id="ARBA00022989"/>
    </source>
</evidence>
<dbReference type="PROSITE" id="PS50011">
    <property type="entry name" value="PROTEIN_KINASE_DOM"/>
    <property type="match status" value="1"/>
</dbReference>
<dbReference type="InterPro" id="IPR000719">
    <property type="entry name" value="Prot_kinase_dom"/>
</dbReference>
<feature type="non-terminal residue" evidence="8">
    <location>
        <position position="1"/>
    </location>
</feature>